<evidence type="ECO:0000313" key="1">
    <source>
        <dbReference type="EMBL" id="MBI6871709.1"/>
    </source>
</evidence>
<keyword evidence="2" id="KW-1185">Reference proteome</keyword>
<dbReference type="NCBIfam" id="TIGR02867">
    <property type="entry name" value="spore_II_P"/>
    <property type="match status" value="1"/>
</dbReference>
<comment type="caution">
    <text evidence="1">The sequence shown here is derived from an EMBL/GenBank/DDBJ whole genome shotgun (WGS) entry which is preliminary data.</text>
</comment>
<gene>
    <name evidence="1" type="ORF">I6U51_03185</name>
</gene>
<dbReference type="Pfam" id="PF07454">
    <property type="entry name" value="SpoIIP"/>
    <property type="match status" value="1"/>
</dbReference>
<dbReference type="SUPFAM" id="SSF53187">
    <property type="entry name" value="Zn-dependent exopeptidases"/>
    <property type="match status" value="1"/>
</dbReference>
<proteinExistence type="predicted"/>
<dbReference type="Proteomes" id="UP000622687">
    <property type="component" value="Unassembled WGS sequence"/>
</dbReference>
<dbReference type="EMBL" id="JAEEGB010000004">
    <property type="protein sequence ID" value="MBI6871709.1"/>
    <property type="molecule type" value="Genomic_DNA"/>
</dbReference>
<sequence length="355" mass="39707">MGDKKNFRLRAFVLMVTALIVIILPCVVKANSYGSSINRNMLFVQILNYTMPVVKATSFSEEDMAESNFTIGQVALGMVGLDLNNPMTVLGRELSFININNSEGKDNLNVDFNHFKLDDKQIARDSEKTNSDANNDLNLENKSVNVHDPKLKKTLNTSKPEVLIYHTHTTESYKPGDAISSDNSQNVCAVGDALVNELQSNYGISAINDTTVHDREAYTQSYARSVVTLDKYLKQYNDFKLIIDLHRDSVGDNKKAVTTRMNGENVAKISIVMAKKNPHFDKNMVLANKIIESCKKNFPGFYKDTVYYNNGTRYFNQDRSNNAILIEVGADINTTDEAKASTKYLARAIAEALNK</sequence>
<name>A0A934M043_9CLOT</name>
<organism evidence="1 2">
    <name type="scientific">Clostridium aciditolerans</name>
    <dbReference type="NCBI Taxonomy" id="339861"/>
    <lineage>
        <taxon>Bacteria</taxon>
        <taxon>Bacillati</taxon>
        <taxon>Bacillota</taxon>
        <taxon>Clostridia</taxon>
        <taxon>Eubacteriales</taxon>
        <taxon>Clostridiaceae</taxon>
        <taxon>Clostridium</taxon>
    </lineage>
</organism>
<dbReference type="InterPro" id="IPR010897">
    <property type="entry name" value="Spore_II_P"/>
</dbReference>
<evidence type="ECO:0000313" key="2">
    <source>
        <dbReference type="Proteomes" id="UP000622687"/>
    </source>
</evidence>
<protein>
    <submittedName>
        <fullName evidence="1">Stage II sporulation protein P</fullName>
    </submittedName>
</protein>
<reference evidence="1" key="1">
    <citation type="submission" date="2020-12" db="EMBL/GenBank/DDBJ databases">
        <title>Clostridium thailandense sp. nov., a novel acetogenic bacterium isolated from peat land soil in Thailand.</title>
        <authorList>
            <person name="Chaikitkaew S."/>
            <person name="Birkeland N.K."/>
        </authorList>
    </citation>
    <scope>NUCLEOTIDE SEQUENCE</scope>
    <source>
        <strain evidence="1">DSM 17425</strain>
    </source>
</reference>
<dbReference type="AlphaFoldDB" id="A0A934M043"/>
<accession>A0A934M043</accession>